<dbReference type="PROSITE" id="PS50970">
    <property type="entry name" value="HCY"/>
    <property type="match status" value="1"/>
</dbReference>
<dbReference type="EnsemblProtists" id="EOD21622">
    <property type="protein sequence ID" value="EOD21622"/>
    <property type="gene ID" value="EMIHUDRAFT_463726"/>
</dbReference>
<comment type="catalytic activity">
    <reaction evidence="16">
        <text>(6S)-5-methyl-5,6,7,8-tetrahydrofolate + L-homocysteine = (6S)-5,6,7,8-tetrahydrofolate + L-methionine</text>
        <dbReference type="Rhea" id="RHEA:11172"/>
        <dbReference type="ChEBI" id="CHEBI:18608"/>
        <dbReference type="ChEBI" id="CHEBI:57453"/>
        <dbReference type="ChEBI" id="CHEBI:57844"/>
        <dbReference type="ChEBI" id="CHEBI:58199"/>
        <dbReference type="EC" id="2.1.1.13"/>
    </reaction>
</comment>
<keyword evidence="7 16" id="KW-0028">Amino-acid biosynthesis</keyword>
<evidence type="ECO:0000256" key="6">
    <source>
        <dbReference type="ARBA" id="ARBA00022603"/>
    </source>
</evidence>
<comment type="caution">
    <text evidence="19">Lacks conserved residue(s) required for the propagation of feature annotation.</text>
</comment>
<comment type="cofactor">
    <cofactor evidence="1 16">
        <name>Zn(2+)</name>
        <dbReference type="ChEBI" id="CHEBI:29105"/>
    </cofactor>
</comment>
<proteinExistence type="inferred from homology"/>
<dbReference type="GO" id="GO:0031419">
    <property type="term" value="F:cobalamin binding"/>
    <property type="evidence" value="ECO:0007669"/>
    <property type="project" value="UniProtKB-UniRule"/>
</dbReference>
<dbReference type="GeneID" id="17267333"/>
<dbReference type="SUPFAM" id="SSF56507">
    <property type="entry name" value="Methionine synthase activation domain-like"/>
    <property type="match status" value="2"/>
</dbReference>
<evidence type="ECO:0000256" key="19">
    <source>
        <dbReference type="PROSITE-ProRule" id="PRU00333"/>
    </source>
</evidence>
<feature type="binding site" description="axial binding residue" evidence="17">
    <location>
        <position position="734"/>
    </location>
    <ligand>
        <name>methylcob(III)alamin</name>
        <dbReference type="ChEBI" id="CHEBI:28115"/>
    </ligand>
    <ligandPart>
        <name>Co</name>
        <dbReference type="ChEBI" id="CHEBI:27638"/>
    </ligandPart>
</feature>
<dbReference type="GO" id="GO:0046653">
    <property type="term" value="P:tetrahydrofolate metabolic process"/>
    <property type="evidence" value="ECO:0007669"/>
    <property type="project" value="TreeGrafter"/>
</dbReference>
<dbReference type="HOGENOM" id="CLU_004914_2_0_1"/>
<reference evidence="23" key="2">
    <citation type="submission" date="2024-10" db="UniProtKB">
        <authorList>
            <consortium name="EnsemblProtists"/>
        </authorList>
    </citation>
    <scope>IDENTIFICATION</scope>
</reference>
<comment type="domain">
    <text evidence="16">Modular enzyme with four functionally distinct domains. The isolated Hcy-binding domain catalyzes methyl transfer from free methylcobalamin to homocysteine. The Hcy-binding domain in association with the pterin-binding domain catalyzes the methylation of cob(I)alamin by methyltetrahydrofolate and the methylation of homocysteine. The B12-binding domain binds the cofactor. The AdoMet activation domain binds S-adenosyl-L-methionine. Under aerobic conditions cob(I)alamin can be converted to inactive cob(II)alamin. Reductive methylation by S-adenosyl-L-methionine and flavodoxin regenerates methylcobalamin.</text>
</comment>
<keyword evidence="11 16" id="KW-0479">Metal-binding</keyword>
<keyword evidence="14 16" id="KW-0170">Cobalt</keyword>
<reference evidence="24" key="1">
    <citation type="journal article" date="2013" name="Nature">
        <title>Pan genome of the phytoplankton Emiliania underpins its global distribution.</title>
        <authorList>
            <person name="Read B.A."/>
            <person name="Kegel J."/>
            <person name="Klute M.J."/>
            <person name="Kuo A."/>
            <person name="Lefebvre S.C."/>
            <person name="Maumus F."/>
            <person name="Mayer C."/>
            <person name="Miller J."/>
            <person name="Monier A."/>
            <person name="Salamov A."/>
            <person name="Young J."/>
            <person name="Aguilar M."/>
            <person name="Claverie J.M."/>
            <person name="Frickenhaus S."/>
            <person name="Gonzalez K."/>
            <person name="Herman E.K."/>
            <person name="Lin Y.C."/>
            <person name="Napier J."/>
            <person name="Ogata H."/>
            <person name="Sarno A.F."/>
            <person name="Shmutz J."/>
            <person name="Schroeder D."/>
            <person name="de Vargas C."/>
            <person name="Verret F."/>
            <person name="von Dassow P."/>
            <person name="Valentin K."/>
            <person name="Van de Peer Y."/>
            <person name="Wheeler G."/>
            <person name="Dacks J.B."/>
            <person name="Delwiche C.F."/>
            <person name="Dyhrman S.T."/>
            <person name="Glockner G."/>
            <person name="John U."/>
            <person name="Richards T."/>
            <person name="Worden A.Z."/>
            <person name="Zhang X."/>
            <person name="Grigoriev I.V."/>
            <person name="Allen A.E."/>
            <person name="Bidle K."/>
            <person name="Borodovsky M."/>
            <person name="Bowler C."/>
            <person name="Brownlee C."/>
            <person name="Cock J.M."/>
            <person name="Elias M."/>
            <person name="Gladyshev V.N."/>
            <person name="Groth M."/>
            <person name="Guda C."/>
            <person name="Hadaegh A."/>
            <person name="Iglesias-Rodriguez M.D."/>
            <person name="Jenkins J."/>
            <person name="Jones B.M."/>
            <person name="Lawson T."/>
            <person name="Leese F."/>
            <person name="Lindquist E."/>
            <person name="Lobanov A."/>
            <person name="Lomsadze A."/>
            <person name="Malik S.B."/>
            <person name="Marsh M.E."/>
            <person name="Mackinder L."/>
            <person name="Mock T."/>
            <person name="Mueller-Roeber B."/>
            <person name="Pagarete A."/>
            <person name="Parker M."/>
            <person name="Probert I."/>
            <person name="Quesneville H."/>
            <person name="Raines C."/>
            <person name="Rensing S.A."/>
            <person name="Riano-Pachon D.M."/>
            <person name="Richier S."/>
            <person name="Rokitta S."/>
            <person name="Shiraiwa Y."/>
            <person name="Soanes D.M."/>
            <person name="van der Giezen M."/>
            <person name="Wahlund T.M."/>
            <person name="Williams B."/>
            <person name="Wilson W."/>
            <person name="Wolfe G."/>
            <person name="Wurch L.L."/>
        </authorList>
    </citation>
    <scope>NUCLEOTIDE SEQUENCE</scope>
</reference>
<dbReference type="PANTHER" id="PTHR45833:SF1">
    <property type="entry name" value="METHIONINE SYNTHASE"/>
    <property type="match status" value="1"/>
</dbReference>
<evidence type="ECO:0000256" key="10">
    <source>
        <dbReference type="ARBA" id="ARBA00022691"/>
    </source>
</evidence>
<dbReference type="GO" id="GO:0050667">
    <property type="term" value="P:homocysteine metabolic process"/>
    <property type="evidence" value="ECO:0007669"/>
    <property type="project" value="TreeGrafter"/>
</dbReference>
<dbReference type="PANTHER" id="PTHR45833">
    <property type="entry name" value="METHIONINE SYNTHASE"/>
    <property type="match status" value="1"/>
</dbReference>
<evidence type="ECO:0000256" key="18">
    <source>
        <dbReference type="PIRSR" id="PIRSR000381-2"/>
    </source>
</evidence>
<feature type="domain" description="AdoMet activation" evidence="22">
    <location>
        <begin position="791"/>
        <end position="1137"/>
    </location>
</feature>
<evidence type="ECO:0000313" key="24">
    <source>
        <dbReference type="Proteomes" id="UP000013827"/>
    </source>
</evidence>
<organism evidence="23 24">
    <name type="scientific">Emiliania huxleyi (strain CCMP1516)</name>
    <dbReference type="NCBI Taxonomy" id="280463"/>
    <lineage>
        <taxon>Eukaryota</taxon>
        <taxon>Haptista</taxon>
        <taxon>Haptophyta</taxon>
        <taxon>Prymnesiophyceae</taxon>
        <taxon>Isochrysidales</taxon>
        <taxon>Noelaerhabdaceae</taxon>
        <taxon>Emiliania</taxon>
    </lineage>
</organism>
<keyword evidence="10 16" id="KW-0949">S-adenosyl-L-methionine</keyword>
<dbReference type="FunFam" id="3.20.20.330:FF:000001">
    <property type="entry name" value="Methionine synthase"/>
    <property type="match status" value="1"/>
</dbReference>
<feature type="domain" description="AdoMet activation" evidence="22">
    <location>
        <begin position="253"/>
        <end position="587"/>
    </location>
</feature>
<feature type="region of interest" description="Disordered" evidence="20">
    <location>
        <begin position="1"/>
        <end position="50"/>
    </location>
</feature>
<dbReference type="eggNOG" id="KOG1579">
    <property type="taxonomic scope" value="Eukaryota"/>
</dbReference>
<evidence type="ECO:0000256" key="8">
    <source>
        <dbReference type="ARBA" id="ARBA00022628"/>
    </source>
</evidence>
<dbReference type="STRING" id="2903.R1CGJ7"/>
<sequence length="1138" mass="125417">MRRARGLPRALLPPSVAGLGRSGGREGLPPARLARGHGAQPHPALPRVCGQPPRHNLRKLAAINYDELSLDELKVVVASLVERLELAKAALTSKMDTPKLVAAKVEGTFPDLPWGSPVDAEMVRSYLEKNMQERIMVIDGAMGTTIQQYKFSEEDFRGERWKDIDQELKGNNDLLVFTQPDTIRDIHRRYFLAGADMVETNTFSGTTIAQADYKMEHIVYELNKVAAELAVDAAKEVTQLEPHKPRMVCGAIGPTNRTLSISPSVEDPGFRNCTWDEVVTAYKEQVAGLIDGGVHIILVETIFDTLNAKAALFAIDEYYEESGCPRLPVIISGTIVDMSGRTLSGQTTEAFYVSARAVVGIWPANAVGDDIEVYAADGSGAVRGVLHTLRQQEEREDDHYLALSDFVATKESGVKDYVGGFAVSCGFGCEEVCSKLRAEGDDYQGIMMEAVADRLAEAFAELLHHKMRKELWGYAPDEALSADDMLKVKYQGIRPAPGYPTQPDHTEKAFLWELLDAEKATGITMTDSFAMLPAASVSAVIFANPCSTYFQVGKYKPQDSGGTLVAAWEAVPAEEEQACARLTAQPRRNRAWFGVLERELVIRPMQQRTFDLSIFEAVPVIIVAPCYLALLNLHFAPDELYSFETFVGSDGLRAAPPPLFRRSLLVISREIAPPGSRLREITIRRLQIAIVAQTSGKEAPRKLIHARIVLEGISFAAFTSLDTWPVAEWTGDRHTGIGYDFESADEVADTVGMGAWSVAPTMKQLRDPAWHGGYMMLQEGPASIEYMAAESKLVLKLSISYFDRNGTFQTGAQPDQPPRPNMKYTMTAGWQDNTFVVTRADLEAHTDAGATDFTHYRVWQLRGKYPNRGYPKIFNDETVGEEAKKLHADGEALIADIIKNKTLKARAVVGIWPANAVGDDIEVYAADGSGAVRGVLHTLRQQEEREDDHYLALSDFVATKESGVKDYVGGFAVSCGFGCEEVCSKLRAEGDDYQGIMMEAVADRLAEAFAELLHHKMRKELWGYAPDEALSADDMLKVKYQGIRPAPGYPTQPDHTEKAFLWELLDAEKATGITMTDSFAMLPAASVSAVIFANPCSTYFQVGKVCKDQITDYASRKGMSMEEAERWMGPYLAYDPAA</sequence>
<accession>A0A0D3JDN7</accession>
<evidence type="ECO:0000256" key="17">
    <source>
        <dbReference type="PIRSR" id="PIRSR000381-1"/>
    </source>
</evidence>
<dbReference type="Gene3D" id="1.10.288.10">
    <property type="entry name" value="Cobalamin-dependent Methionine Synthase, domain 2"/>
    <property type="match status" value="1"/>
</dbReference>
<dbReference type="GO" id="GO:0008270">
    <property type="term" value="F:zinc ion binding"/>
    <property type="evidence" value="ECO:0007669"/>
    <property type="project" value="UniProtKB-UniRule"/>
</dbReference>
<dbReference type="PROSITE" id="PS50974">
    <property type="entry name" value="ADOMET_ACTIVATION"/>
    <property type="match status" value="2"/>
</dbReference>
<evidence type="ECO:0000256" key="7">
    <source>
        <dbReference type="ARBA" id="ARBA00022605"/>
    </source>
</evidence>
<evidence type="ECO:0000256" key="13">
    <source>
        <dbReference type="ARBA" id="ARBA00023167"/>
    </source>
</evidence>
<evidence type="ECO:0000256" key="5">
    <source>
        <dbReference type="ARBA" id="ARBA00012032"/>
    </source>
</evidence>
<dbReference type="InterPro" id="IPR004223">
    <property type="entry name" value="VitB12-dep_Met_synth_activ_dom"/>
</dbReference>
<dbReference type="Gene3D" id="3.10.196.10">
    <property type="entry name" value="Vitamin B12-dependent methionine synthase, activation domain"/>
    <property type="match status" value="2"/>
</dbReference>
<dbReference type="PIRSF" id="PIRSF000381">
    <property type="entry name" value="MetH"/>
    <property type="match status" value="1"/>
</dbReference>
<evidence type="ECO:0000256" key="12">
    <source>
        <dbReference type="ARBA" id="ARBA00022833"/>
    </source>
</evidence>
<dbReference type="InterPro" id="IPR003726">
    <property type="entry name" value="HCY_dom"/>
</dbReference>
<comment type="similarity">
    <text evidence="4">Belongs to the vitamin-B12 dependent methionine synthase family.</text>
</comment>
<evidence type="ECO:0000256" key="11">
    <source>
        <dbReference type="ARBA" id="ARBA00022723"/>
    </source>
</evidence>
<evidence type="ECO:0000256" key="14">
    <source>
        <dbReference type="ARBA" id="ARBA00023285"/>
    </source>
</evidence>
<feature type="binding site" evidence="18">
    <location>
        <position position="789"/>
    </location>
    <ligand>
        <name>methylcob(III)alamin</name>
        <dbReference type="ChEBI" id="CHEBI:28115"/>
    </ligand>
</feature>
<keyword evidence="9 16" id="KW-0808">Transferase</keyword>
<comment type="cofactor">
    <cofactor evidence="2 16 17">
        <name>methylcob(III)alamin</name>
        <dbReference type="ChEBI" id="CHEBI:28115"/>
    </cofactor>
</comment>
<evidence type="ECO:0000256" key="15">
    <source>
        <dbReference type="ARBA" id="ARBA00031040"/>
    </source>
</evidence>
<dbReference type="Pfam" id="PF02965">
    <property type="entry name" value="Met_synt_B12"/>
    <property type="match status" value="2"/>
</dbReference>
<dbReference type="GO" id="GO:0005829">
    <property type="term" value="C:cytosol"/>
    <property type="evidence" value="ECO:0007669"/>
    <property type="project" value="TreeGrafter"/>
</dbReference>
<dbReference type="GO" id="GO:0032259">
    <property type="term" value="P:methylation"/>
    <property type="evidence" value="ECO:0007669"/>
    <property type="project" value="UniProtKB-KW"/>
</dbReference>
<evidence type="ECO:0000256" key="16">
    <source>
        <dbReference type="PIRNR" id="PIRNR000381"/>
    </source>
</evidence>
<dbReference type="OMA" id="LSTERYW"/>
<feature type="binding site" evidence="17">
    <location>
        <position position="425"/>
    </location>
    <ligand>
        <name>Zn(2+)</name>
        <dbReference type="ChEBI" id="CHEBI:29105"/>
    </ligand>
</feature>
<keyword evidence="24" id="KW-1185">Reference proteome</keyword>
<evidence type="ECO:0000256" key="2">
    <source>
        <dbReference type="ARBA" id="ARBA00001956"/>
    </source>
</evidence>
<evidence type="ECO:0000256" key="4">
    <source>
        <dbReference type="ARBA" id="ARBA00010398"/>
    </source>
</evidence>
<dbReference type="InterPro" id="IPR036589">
    <property type="entry name" value="HCY_dom_sf"/>
</dbReference>
<evidence type="ECO:0000256" key="20">
    <source>
        <dbReference type="SAM" id="MobiDB-lite"/>
    </source>
</evidence>
<keyword evidence="12 16" id="KW-0862">Zinc</keyword>
<dbReference type="GO" id="GO:0008705">
    <property type="term" value="F:methionine synthase activity"/>
    <property type="evidence" value="ECO:0007669"/>
    <property type="project" value="UniProtKB-UniRule"/>
</dbReference>
<evidence type="ECO:0000256" key="1">
    <source>
        <dbReference type="ARBA" id="ARBA00001947"/>
    </source>
</evidence>
<dbReference type="UniPathway" id="UPA00051">
    <property type="reaction ID" value="UER00081"/>
</dbReference>
<feature type="domain" description="Hcy-binding" evidence="21">
    <location>
        <begin position="124"/>
        <end position="462"/>
    </location>
</feature>
<evidence type="ECO:0000313" key="23">
    <source>
        <dbReference type="EnsemblProtists" id="EOD21622"/>
    </source>
</evidence>
<keyword evidence="8 16" id="KW-0846">Cobalamin</keyword>
<dbReference type="PaxDb" id="2903-EOD21622"/>
<feature type="binding site" evidence="18">
    <location>
        <begin position="1099"/>
        <end position="1100"/>
    </location>
    <ligand>
        <name>S-adenosyl-L-methionine</name>
        <dbReference type="ChEBI" id="CHEBI:59789"/>
    </ligand>
</feature>
<feature type="binding site" evidence="18">
    <location>
        <position position="1044"/>
    </location>
    <ligand>
        <name>S-adenosyl-L-methionine</name>
        <dbReference type="ChEBI" id="CHEBI:59789"/>
    </ligand>
</feature>
<dbReference type="SUPFAM" id="SSF82282">
    <property type="entry name" value="Homocysteine S-methyltransferase"/>
    <property type="match status" value="1"/>
</dbReference>
<keyword evidence="6 16" id="KW-0489">Methyltransferase</keyword>
<dbReference type="InterPro" id="IPR037010">
    <property type="entry name" value="VitB12-dep_Met_synth_activ_sf"/>
</dbReference>
<name>A0A0D3JDN7_EMIH1</name>
<evidence type="ECO:0000259" key="22">
    <source>
        <dbReference type="PROSITE" id="PS50974"/>
    </source>
</evidence>
<dbReference type="AlphaFoldDB" id="A0A0D3JDN7"/>
<dbReference type="KEGG" id="ehx:EMIHUDRAFT_463726"/>
<comment type="function">
    <text evidence="16">Catalyzes the transfer of a methyl group from methyl-cobalamin to homocysteine, yielding enzyme-bound cob(I)alamin and methionine. Subsequently, remethylates the cofactor using methyltetrahydrofolate.</text>
</comment>
<comment type="pathway">
    <text evidence="3 16">Amino-acid biosynthesis; L-methionine biosynthesis via de novo pathway; L-methionine from L-homocysteine (MetH route): step 1/1.</text>
</comment>
<evidence type="ECO:0000256" key="3">
    <source>
        <dbReference type="ARBA" id="ARBA00005178"/>
    </source>
</evidence>
<dbReference type="EC" id="2.1.1.13" evidence="5 16"/>
<dbReference type="InterPro" id="IPR011822">
    <property type="entry name" value="MetH"/>
</dbReference>
<evidence type="ECO:0000259" key="21">
    <source>
        <dbReference type="PROSITE" id="PS50970"/>
    </source>
</evidence>
<dbReference type="Gene3D" id="3.20.20.330">
    <property type="entry name" value="Homocysteine-binding-like domain"/>
    <property type="match status" value="1"/>
</dbReference>
<evidence type="ECO:0000256" key="9">
    <source>
        <dbReference type="ARBA" id="ARBA00022679"/>
    </source>
</evidence>
<keyword evidence="13 16" id="KW-0486">Methionine biosynthesis</keyword>
<dbReference type="Proteomes" id="UP000013827">
    <property type="component" value="Unassembled WGS sequence"/>
</dbReference>
<dbReference type="RefSeq" id="XP_005774051.1">
    <property type="nucleotide sequence ID" value="XM_005773994.1"/>
</dbReference>
<protein>
    <recommendedName>
        <fullName evidence="5 16">Methionine synthase</fullName>
        <ecNumber evidence="5 16">2.1.1.13</ecNumber>
    </recommendedName>
    <alternativeName>
        <fullName evidence="15 16">5-methyltetrahydrofolate--homocysteine methyltransferase</fullName>
    </alternativeName>
</protein>
<dbReference type="InterPro" id="IPR050554">
    <property type="entry name" value="Met_Synthase/Corrinoid"/>
</dbReference>